<sequence length="249" mass="27385">MRAADEKPLAPTTSYSSLQERIRRMTAKAAATKHTQAQASLNTNMNAQPNTHNNYSSNMHGSTNNVHGNASGNTHVLQLNTNVGNVDANGSMLVYSIPSTPKLGEGGDGQHRDNNLSCKKIRLDTRMQNISEANKENIDQRLLVNKSYNHSNSSKTHDKMGRRSRNQPDTLLGMAEGVGQDTRRDSGMVIDEKHLRMGDIENKGNSLTDWCEFLTEVKEECRNDPKVCVGVVAMVIWCTGECAASDVPM</sequence>
<dbReference type="Proteomes" id="UP000054560">
    <property type="component" value="Unassembled WGS sequence"/>
</dbReference>
<dbReference type="RefSeq" id="XP_014151592.1">
    <property type="nucleotide sequence ID" value="XM_014296117.1"/>
</dbReference>
<protein>
    <submittedName>
        <fullName evidence="2">Uncharacterized protein</fullName>
    </submittedName>
</protein>
<name>A0A0L0FLQ9_9EUKA</name>
<evidence type="ECO:0000313" key="3">
    <source>
        <dbReference type="Proteomes" id="UP000054560"/>
    </source>
</evidence>
<dbReference type="EMBL" id="KQ242659">
    <property type="protein sequence ID" value="KNC77690.1"/>
    <property type="molecule type" value="Genomic_DNA"/>
</dbReference>
<evidence type="ECO:0000256" key="1">
    <source>
        <dbReference type="SAM" id="MobiDB-lite"/>
    </source>
</evidence>
<accession>A0A0L0FLQ9</accession>
<reference evidence="2 3" key="1">
    <citation type="submission" date="2011-02" db="EMBL/GenBank/DDBJ databases">
        <title>The Genome Sequence of Sphaeroforma arctica JP610.</title>
        <authorList>
            <consortium name="The Broad Institute Genome Sequencing Platform"/>
            <person name="Russ C."/>
            <person name="Cuomo C."/>
            <person name="Young S.K."/>
            <person name="Zeng Q."/>
            <person name="Gargeya S."/>
            <person name="Alvarado L."/>
            <person name="Berlin A."/>
            <person name="Chapman S.B."/>
            <person name="Chen Z."/>
            <person name="Freedman E."/>
            <person name="Gellesch M."/>
            <person name="Goldberg J."/>
            <person name="Griggs A."/>
            <person name="Gujja S."/>
            <person name="Heilman E."/>
            <person name="Heiman D."/>
            <person name="Howarth C."/>
            <person name="Mehta T."/>
            <person name="Neiman D."/>
            <person name="Pearson M."/>
            <person name="Roberts A."/>
            <person name="Saif S."/>
            <person name="Shea T."/>
            <person name="Shenoy N."/>
            <person name="Sisk P."/>
            <person name="Stolte C."/>
            <person name="Sykes S."/>
            <person name="White J."/>
            <person name="Yandava C."/>
            <person name="Burger G."/>
            <person name="Gray M.W."/>
            <person name="Holland P.W.H."/>
            <person name="King N."/>
            <person name="Lang F.B.F."/>
            <person name="Roger A.J."/>
            <person name="Ruiz-Trillo I."/>
            <person name="Haas B."/>
            <person name="Nusbaum C."/>
            <person name="Birren B."/>
        </authorList>
    </citation>
    <scope>NUCLEOTIDE SEQUENCE [LARGE SCALE GENOMIC DNA]</scope>
    <source>
        <strain evidence="2 3">JP610</strain>
    </source>
</reference>
<dbReference type="GeneID" id="25910356"/>
<feature type="region of interest" description="Disordered" evidence="1">
    <location>
        <begin position="150"/>
        <end position="169"/>
    </location>
</feature>
<organism evidence="2 3">
    <name type="scientific">Sphaeroforma arctica JP610</name>
    <dbReference type="NCBI Taxonomy" id="667725"/>
    <lineage>
        <taxon>Eukaryota</taxon>
        <taxon>Ichthyosporea</taxon>
        <taxon>Ichthyophonida</taxon>
        <taxon>Sphaeroforma</taxon>
    </lineage>
</organism>
<dbReference type="AlphaFoldDB" id="A0A0L0FLQ9"/>
<evidence type="ECO:0000313" key="2">
    <source>
        <dbReference type="EMBL" id="KNC77690.1"/>
    </source>
</evidence>
<keyword evidence="3" id="KW-1185">Reference proteome</keyword>
<proteinExistence type="predicted"/>
<gene>
    <name evidence="2" type="ORF">SARC_09852</name>
</gene>